<dbReference type="PANTHER" id="PTHR46796:SF12">
    <property type="entry name" value="HTH-TYPE DNA-BINDING TRANSCRIPTIONAL ACTIVATOR EUTR"/>
    <property type="match status" value="1"/>
</dbReference>
<evidence type="ECO:0000256" key="2">
    <source>
        <dbReference type="ARBA" id="ARBA00023125"/>
    </source>
</evidence>
<dbReference type="SMART" id="SM00342">
    <property type="entry name" value="HTH_ARAC"/>
    <property type="match status" value="1"/>
</dbReference>
<dbReference type="SUPFAM" id="SSF46689">
    <property type="entry name" value="Homeodomain-like"/>
    <property type="match status" value="1"/>
</dbReference>
<keyword evidence="2" id="KW-0238">DNA-binding</keyword>
<proteinExistence type="predicted"/>
<dbReference type="PANTHER" id="PTHR46796">
    <property type="entry name" value="HTH-TYPE TRANSCRIPTIONAL ACTIVATOR RHAS-RELATED"/>
    <property type="match status" value="1"/>
</dbReference>
<keyword evidence="1" id="KW-0805">Transcription regulation</keyword>
<evidence type="ECO:0000313" key="6">
    <source>
        <dbReference type="Proteomes" id="UP001501295"/>
    </source>
</evidence>
<keyword evidence="6" id="KW-1185">Reference proteome</keyword>
<dbReference type="EMBL" id="BAABLM010000001">
    <property type="protein sequence ID" value="GAA4666277.1"/>
    <property type="molecule type" value="Genomic_DNA"/>
</dbReference>
<dbReference type="InterPro" id="IPR009057">
    <property type="entry name" value="Homeodomain-like_sf"/>
</dbReference>
<dbReference type="Proteomes" id="UP001501295">
    <property type="component" value="Unassembled WGS sequence"/>
</dbReference>
<feature type="domain" description="HTH araC/xylS-type" evidence="4">
    <location>
        <begin position="245"/>
        <end position="346"/>
    </location>
</feature>
<dbReference type="PROSITE" id="PS01124">
    <property type="entry name" value="HTH_ARAC_FAMILY_2"/>
    <property type="match status" value="1"/>
</dbReference>
<dbReference type="Gene3D" id="1.10.10.60">
    <property type="entry name" value="Homeodomain-like"/>
    <property type="match status" value="1"/>
</dbReference>
<accession>A0ABP8VLY5</accession>
<dbReference type="Pfam" id="PF12833">
    <property type="entry name" value="HTH_18"/>
    <property type="match status" value="1"/>
</dbReference>
<reference evidence="6" key="1">
    <citation type="journal article" date="2019" name="Int. J. Syst. Evol. Microbiol.">
        <title>The Global Catalogue of Microorganisms (GCM) 10K type strain sequencing project: providing services to taxonomists for standard genome sequencing and annotation.</title>
        <authorList>
            <consortium name="The Broad Institute Genomics Platform"/>
            <consortium name="The Broad Institute Genome Sequencing Center for Infectious Disease"/>
            <person name="Wu L."/>
            <person name="Ma J."/>
        </authorList>
    </citation>
    <scope>NUCLEOTIDE SEQUENCE [LARGE SCALE GENOMIC DNA]</scope>
    <source>
        <strain evidence="6">JCM 18956</strain>
    </source>
</reference>
<comment type="caution">
    <text evidence="5">The sequence shown here is derived from an EMBL/GenBank/DDBJ whole genome shotgun (WGS) entry which is preliminary data.</text>
</comment>
<evidence type="ECO:0000259" key="4">
    <source>
        <dbReference type="PROSITE" id="PS01124"/>
    </source>
</evidence>
<dbReference type="InterPro" id="IPR050204">
    <property type="entry name" value="AraC_XylS_family_regulators"/>
</dbReference>
<dbReference type="InterPro" id="IPR018060">
    <property type="entry name" value="HTH_AraC"/>
</dbReference>
<protein>
    <recommendedName>
        <fullName evidence="4">HTH araC/xylS-type domain-containing protein</fullName>
    </recommendedName>
</protein>
<gene>
    <name evidence="5" type="ORF">GCM10025780_04900</name>
</gene>
<evidence type="ECO:0000256" key="1">
    <source>
        <dbReference type="ARBA" id="ARBA00023015"/>
    </source>
</evidence>
<sequence length="346" mass="38117">MSMTSTYATDATVATGSTVAPGGAATIRPADEPLPFERVEYSSESVDDSRDFLENIYSGRQFRARETSEPFAFRFAGAGDARLSLETGSFLGHLQGVIPWSKDYVMSWFRMGSVTIDYPVGQLTSVESRPFLTPTETSFAFAMTPHRHGIVHIEATFLEDVATERHAGPSQRIVFDYSAIPTPQDLAAWRETLGAVTPLVVGESTPALARHAAQVSLVRSLLDLFPWRAVDVPDALRTERTRKLRQAAEYVHANADQPITTADIAAAAGLHTRTLQLLMSEHLGSSPTAYLRNVRLDRVRQDLLSSDPGSVLVADVARRWGFGHLGRFAAAYTERFDEYPRVTLSR</sequence>
<organism evidence="5 6">
    <name type="scientific">Frondihabitans cladoniiphilus</name>
    <dbReference type="NCBI Taxonomy" id="715785"/>
    <lineage>
        <taxon>Bacteria</taxon>
        <taxon>Bacillati</taxon>
        <taxon>Actinomycetota</taxon>
        <taxon>Actinomycetes</taxon>
        <taxon>Micrococcales</taxon>
        <taxon>Microbacteriaceae</taxon>
        <taxon>Frondihabitans</taxon>
    </lineage>
</organism>
<keyword evidence="3" id="KW-0804">Transcription</keyword>
<name>A0ABP8VLY5_9MICO</name>
<evidence type="ECO:0000313" key="5">
    <source>
        <dbReference type="EMBL" id="GAA4666277.1"/>
    </source>
</evidence>
<evidence type="ECO:0000256" key="3">
    <source>
        <dbReference type="ARBA" id="ARBA00023163"/>
    </source>
</evidence>